<name>A0A7J6WZP2_THATH</name>
<dbReference type="OrthoDB" id="10654477at2759"/>
<evidence type="ECO:0000313" key="2">
    <source>
        <dbReference type="Proteomes" id="UP000554482"/>
    </source>
</evidence>
<dbReference type="EMBL" id="JABWDY010007435">
    <property type="protein sequence ID" value="KAF5202946.1"/>
    <property type="molecule type" value="Genomic_DNA"/>
</dbReference>
<sequence>IEANQTKLLSAIAAKVQSWGPCKISIAGQCIAANVFLLSKVWYLAHIVPFQKSFFVAARRLLQRWVWAPSKHPPARLEVLHGDVEKGGLGLLDLHTQSHAILSKFLTPTLSCANYMGIQPEWAEVAHSLMSKSLGLVASSKTALPAYFLSPKYKLPSWEKPKAWREYVMSIRDSSMSFEVGTPGEWPGLGPQARATVLHINGQPHGNNELLPQPPRVITVAPLLSHAYPLDQQDNIWQPPQMWLELALKVASARWRSTTWRVLNRTFRTGDWSGPTFEHRKCCTCPLEVTTHEHRYFQCQAVSHLWARIARIIPGVLPPPDWDPLLDPMFSQLWPKLPRSLRAILYHATIWACHCVYLDTSLNQLHLPPQVHWQKLCIAVENQIKQVYCYKGPIAGCRKETCTWRTAAPEWLQITISPTEPPQ</sequence>
<proteinExistence type="predicted"/>
<feature type="non-terminal residue" evidence="1">
    <location>
        <position position="1"/>
    </location>
</feature>
<accession>A0A7J6WZP2</accession>
<evidence type="ECO:0000313" key="1">
    <source>
        <dbReference type="EMBL" id="KAF5202946.1"/>
    </source>
</evidence>
<gene>
    <name evidence="1" type="ORF">FRX31_007467</name>
</gene>
<dbReference type="AlphaFoldDB" id="A0A7J6WZP2"/>
<organism evidence="1 2">
    <name type="scientific">Thalictrum thalictroides</name>
    <name type="common">Rue-anemone</name>
    <name type="synonym">Anemone thalictroides</name>
    <dbReference type="NCBI Taxonomy" id="46969"/>
    <lineage>
        <taxon>Eukaryota</taxon>
        <taxon>Viridiplantae</taxon>
        <taxon>Streptophyta</taxon>
        <taxon>Embryophyta</taxon>
        <taxon>Tracheophyta</taxon>
        <taxon>Spermatophyta</taxon>
        <taxon>Magnoliopsida</taxon>
        <taxon>Ranunculales</taxon>
        <taxon>Ranunculaceae</taxon>
        <taxon>Thalictroideae</taxon>
        <taxon>Thalictrum</taxon>
    </lineage>
</organism>
<reference evidence="1 2" key="1">
    <citation type="submission" date="2020-06" db="EMBL/GenBank/DDBJ databases">
        <title>Transcriptomic and genomic resources for Thalictrum thalictroides and T. hernandezii: Facilitating candidate gene discovery in an emerging model plant lineage.</title>
        <authorList>
            <person name="Arias T."/>
            <person name="Riano-Pachon D.M."/>
            <person name="Di Stilio V.S."/>
        </authorList>
    </citation>
    <scope>NUCLEOTIDE SEQUENCE [LARGE SCALE GENOMIC DNA]</scope>
    <source>
        <strain evidence="2">cv. WT478/WT964</strain>
        <tissue evidence="1">Leaves</tissue>
    </source>
</reference>
<evidence type="ECO:0008006" key="3">
    <source>
        <dbReference type="Google" id="ProtNLM"/>
    </source>
</evidence>
<protein>
    <recommendedName>
        <fullName evidence="3">Reverse transcriptase zinc-binding domain-containing protein</fullName>
    </recommendedName>
</protein>
<comment type="caution">
    <text evidence="1">The sequence shown here is derived from an EMBL/GenBank/DDBJ whole genome shotgun (WGS) entry which is preliminary data.</text>
</comment>
<feature type="non-terminal residue" evidence="1">
    <location>
        <position position="423"/>
    </location>
</feature>
<keyword evidence="2" id="KW-1185">Reference proteome</keyword>
<dbReference type="Proteomes" id="UP000554482">
    <property type="component" value="Unassembled WGS sequence"/>
</dbReference>